<dbReference type="InterPro" id="IPR025877">
    <property type="entry name" value="MobA-like_NTP_Trfase"/>
</dbReference>
<name>X1GG88_9ZZZZ</name>
<dbReference type="InterPro" id="IPR029044">
    <property type="entry name" value="Nucleotide-diphossugar_trans"/>
</dbReference>
<protein>
    <recommendedName>
        <fullName evidence="1">MobA-like NTP transferase domain-containing protein</fullName>
    </recommendedName>
</protein>
<comment type="caution">
    <text evidence="2">The sequence shown here is derived from an EMBL/GenBank/DDBJ whole genome shotgun (WGS) entry which is preliminary data.</text>
</comment>
<dbReference type="AlphaFoldDB" id="X1GG88"/>
<proteinExistence type="predicted"/>
<sequence>MLSMGGPRLALILAAAGSSTRMGGDLRKPFIELLGLPVICHALKRFQGINGL</sequence>
<evidence type="ECO:0000313" key="2">
    <source>
        <dbReference type="EMBL" id="GAH56237.1"/>
    </source>
</evidence>
<gene>
    <name evidence="2" type="ORF">S03H2_34500</name>
</gene>
<dbReference type="EMBL" id="BARU01021060">
    <property type="protein sequence ID" value="GAH56237.1"/>
    <property type="molecule type" value="Genomic_DNA"/>
</dbReference>
<dbReference type="GO" id="GO:0016779">
    <property type="term" value="F:nucleotidyltransferase activity"/>
    <property type="evidence" value="ECO:0007669"/>
    <property type="project" value="UniProtKB-ARBA"/>
</dbReference>
<evidence type="ECO:0000259" key="1">
    <source>
        <dbReference type="Pfam" id="PF12804"/>
    </source>
</evidence>
<reference evidence="2" key="1">
    <citation type="journal article" date="2014" name="Front. Microbiol.">
        <title>High frequency of phylogenetically diverse reductive dehalogenase-homologous genes in deep subseafloor sedimentary metagenomes.</title>
        <authorList>
            <person name="Kawai M."/>
            <person name="Futagami T."/>
            <person name="Toyoda A."/>
            <person name="Takaki Y."/>
            <person name="Nishi S."/>
            <person name="Hori S."/>
            <person name="Arai W."/>
            <person name="Tsubouchi T."/>
            <person name="Morono Y."/>
            <person name="Uchiyama I."/>
            <person name="Ito T."/>
            <person name="Fujiyama A."/>
            <person name="Inagaki F."/>
            <person name="Takami H."/>
        </authorList>
    </citation>
    <scope>NUCLEOTIDE SEQUENCE</scope>
    <source>
        <strain evidence="2">Expedition CK06-06</strain>
    </source>
</reference>
<dbReference type="SUPFAM" id="SSF53448">
    <property type="entry name" value="Nucleotide-diphospho-sugar transferases"/>
    <property type="match status" value="1"/>
</dbReference>
<dbReference type="Gene3D" id="3.90.550.10">
    <property type="entry name" value="Spore Coat Polysaccharide Biosynthesis Protein SpsA, Chain A"/>
    <property type="match status" value="1"/>
</dbReference>
<organism evidence="2">
    <name type="scientific">marine sediment metagenome</name>
    <dbReference type="NCBI Taxonomy" id="412755"/>
    <lineage>
        <taxon>unclassified sequences</taxon>
        <taxon>metagenomes</taxon>
        <taxon>ecological metagenomes</taxon>
    </lineage>
</organism>
<feature type="non-terminal residue" evidence="2">
    <location>
        <position position="52"/>
    </location>
</feature>
<dbReference type="Pfam" id="PF12804">
    <property type="entry name" value="NTP_transf_3"/>
    <property type="match status" value="1"/>
</dbReference>
<feature type="domain" description="MobA-like NTP transferase" evidence="1">
    <location>
        <begin position="11"/>
        <end position="49"/>
    </location>
</feature>
<accession>X1GG88</accession>